<sequence>MKTLKLLLRVICIPASIFLCLMGYIIYQERVNTDLKMWVTDRQESWKDPSEYKHPLQGPGSEKEIIRKTLEFEHKPFDTKKDIPTIFAITPTYYRLEQKADLTRLCQTLRLVENLHWIIVEDSVNKTTLIKRLLNNCKVRCVHLNAVTPPMFKNNPGRKNFPRGVAQRNAALSWIREHVNPKETQGVVYFADDDNTYDVRIFEEMRYTNILSVWPVGLIAGGKFESPMVKDGKV</sequence>
<keyword evidence="5 13" id="KW-0812">Transmembrane</keyword>
<dbReference type="GO" id="GO:0005975">
    <property type="term" value="P:carbohydrate metabolic process"/>
    <property type="evidence" value="ECO:0007669"/>
    <property type="project" value="TreeGrafter"/>
</dbReference>
<dbReference type="GO" id="GO:0000139">
    <property type="term" value="C:Golgi membrane"/>
    <property type="evidence" value="ECO:0007669"/>
    <property type="project" value="UniProtKB-SubCell"/>
</dbReference>
<keyword evidence="11 13" id="KW-0464">Manganese</keyword>
<evidence type="ECO:0000256" key="9">
    <source>
        <dbReference type="ARBA" id="ARBA00023180"/>
    </source>
</evidence>
<comment type="cofactor">
    <cofactor evidence="11 13">
        <name>Mn(2+)</name>
        <dbReference type="ChEBI" id="CHEBI:29035"/>
    </cofactor>
</comment>
<dbReference type="EMBL" id="JAEAOA010001702">
    <property type="protein sequence ID" value="KAK3586637.1"/>
    <property type="molecule type" value="Genomic_DNA"/>
</dbReference>
<accession>A0AAE0VRN5</accession>
<proteinExistence type="inferred from homology"/>
<evidence type="ECO:0000256" key="4">
    <source>
        <dbReference type="ARBA" id="ARBA00022679"/>
    </source>
</evidence>
<evidence type="ECO:0000256" key="3">
    <source>
        <dbReference type="ARBA" id="ARBA00012641"/>
    </source>
</evidence>
<dbReference type="Proteomes" id="UP001195483">
    <property type="component" value="Unassembled WGS sequence"/>
</dbReference>
<feature type="binding site" evidence="11">
    <location>
        <position position="194"/>
    </location>
    <ligand>
        <name>Mn(2+)</name>
        <dbReference type="ChEBI" id="CHEBI:29035"/>
    </ligand>
</feature>
<comment type="subcellular location">
    <subcellularLocation>
        <location evidence="13">Golgi apparatus membrane</location>
        <topology evidence="13">Single-pass type II membrane protein</topology>
    </subcellularLocation>
    <subcellularLocation>
        <location evidence="1">Membrane</location>
        <topology evidence="1">Single-pass type II membrane protein</topology>
    </subcellularLocation>
</comment>
<evidence type="ECO:0000256" key="5">
    <source>
        <dbReference type="ARBA" id="ARBA00022692"/>
    </source>
</evidence>
<comment type="pathway">
    <text evidence="13">Protein modification; protein glycosylation.</text>
</comment>
<evidence type="ECO:0000256" key="11">
    <source>
        <dbReference type="PIRSR" id="PIRSR605027-3"/>
    </source>
</evidence>
<comment type="catalytic activity">
    <reaction evidence="10 13">
        <text>3-O-(beta-D-galactosyl-(1-&gt;3)-beta-D-galactosyl-(1-&gt;4)-beta-D-xylosyl)-L-seryl-[protein] + UDP-alpha-D-glucuronate = 3-O-(beta-D-GlcA-(1-&gt;3)-beta-D-Gal-(1-&gt;3)-beta-D-Gal-(1-&gt;4)-beta-D-Xyl)-L-seryl-[protein] + UDP + H(+)</text>
        <dbReference type="Rhea" id="RHEA:24168"/>
        <dbReference type="Rhea" id="RHEA-COMP:12571"/>
        <dbReference type="Rhea" id="RHEA-COMP:12573"/>
        <dbReference type="ChEBI" id="CHEBI:15378"/>
        <dbReference type="ChEBI" id="CHEBI:58052"/>
        <dbReference type="ChEBI" id="CHEBI:58223"/>
        <dbReference type="ChEBI" id="CHEBI:132090"/>
        <dbReference type="ChEBI" id="CHEBI:132093"/>
        <dbReference type="EC" id="2.4.1.135"/>
    </reaction>
</comment>
<dbReference type="AlphaFoldDB" id="A0AAE0VRN5"/>
<feature type="transmembrane region" description="Helical" evidence="13">
    <location>
        <begin position="6"/>
        <end position="27"/>
    </location>
</feature>
<comment type="caution">
    <text evidence="14">The sequence shown here is derived from an EMBL/GenBank/DDBJ whole genome shotgun (WGS) entry which is preliminary data.</text>
</comment>
<evidence type="ECO:0000256" key="7">
    <source>
        <dbReference type="ARBA" id="ARBA00022989"/>
    </source>
</evidence>
<gene>
    <name evidence="14" type="ORF">CHS0354_028494</name>
</gene>
<dbReference type="InterPro" id="IPR005027">
    <property type="entry name" value="Glyco_trans_43"/>
</dbReference>
<keyword evidence="4 13" id="KW-0808">Transferase</keyword>
<dbReference type="GO" id="GO:0050650">
    <property type="term" value="P:chondroitin sulfate proteoglycan biosynthetic process"/>
    <property type="evidence" value="ECO:0007669"/>
    <property type="project" value="TreeGrafter"/>
</dbReference>
<dbReference type="PANTHER" id="PTHR10896">
    <property type="entry name" value="GALACTOSYLGALACTOSYLXYLOSYLPROTEIN 3-BETA-GLUCURONOSYLTRANSFERASE BETA-1,3-GLUCURONYLTRANSFERASE"/>
    <property type="match status" value="1"/>
</dbReference>
<keyword evidence="7 13" id="KW-1133">Transmembrane helix</keyword>
<evidence type="ECO:0000313" key="15">
    <source>
        <dbReference type="Proteomes" id="UP001195483"/>
    </source>
</evidence>
<reference evidence="14" key="3">
    <citation type="submission" date="2023-05" db="EMBL/GenBank/DDBJ databases">
        <authorList>
            <person name="Smith C.H."/>
        </authorList>
    </citation>
    <scope>NUCLEOTIDE SEQUENCE</scope>
    <source>
        <strain evidence="14">CHS0354</strain>
        <tissue evidence="14">Mantle</tissue>
    </source>
</reference>
<name>A0AAE0VRN5_9BIVA</name>
<reference evidence="14" key="2">
    <citation type="journal article" date="2021" name="Genome Biol. Evol.">
        <title>Developing a high-quality reference genome for a parasitic bivalve with doubly uniparental inheritance (Bivalvia: Unionida).</title>
        <authorList>
            <person name="Smith C.H."/>
        </authorList>
    </citation>
    <scope>NUCLEOTIDE SEQUENCE</scope>
    <source>
        <strain evidence="14">CHS0354</strain>
        <tissue evidence="14">Mantle</tissue>
    </source>
</reference>
<keyword evidence="6 13" id="KW-0735">Signal-anchor</keyword>
<keyword evidence="15" id="KW-1185">Reference proteome</keyword>
<comment type="similarity">
    <text evidence="2 13">Belongs to the glycosyltransferase 43 family.</text>
</comment>
<dbReference type="PANTHER" id="PTHR10896:SF65">
    <property type="entry name" value="GALACTOSYLGALACTOSYLXYLOSYLPROTEIN 3-BETA-GLUCURONOSYLTRANSFERASE 3"/>
    <property type="match status" value="1"/>
</dbReference>
<feature type="non-terminal residue" evidence="14">
    <location>
        <position position="234"/>
    </location>
</feature>
<reference evidence="14" key="1">
    <citation type="journal article" date="2021" name="Genome Biol. Evol.">
        <title>A High-Quality Reference Genome for a Parasitic Bivalve with Doubly Uniparental Inheritance (Bivalvia: Unionida).</title>
        <authorList>
            <person name="Smith C.H."/>
        </authorList>
    </citation>
    <scope>NUCLEOTIDE SEQUENCE</scope>
    <source>
        <strain evidence="14">CHS0354</strain>
    </source>
</reference>
<dbReference type="Gene3D" id="3.90.550.10">
    <property type="entry name" value="Spore Coat Polysaccharide Biosynthesis Protein SpsA, Chain A"/>
    <property type="match status" value="1"/>
</dbReference>
<dbReference type="SUPFAM" id="SSF53448">
    <property type="entry name" value="Nucleotide-diphospho-sugar transferases"/>
    <property type="match status" value="1"/>
</dbReference>
<evidence type="ECO:0000256" key="1">
    <source>
        <dbReference type="ARBA" id="ARBA00004606"/>
    </source>
</evidence>
<keyword evidence="11 13" id="KW-0479">Metal-binding</keyword>
<evidence type="ECO:0000256" key="2">
    <source>
        <dbReference type="ARBA" id="ARBA00007706"/>
    </source>
</evidence>
<evidence type="ECO:0000256" key="12">
    <source>
        <dbReference type="PIRSR" id="PIRSR605027-4"/>
    </source>
</evidence>
<dbReference type="InterPro" id="IPR029044">
    <property type="entry name" value="Nucleotide-diphossugar_trans"/>
</dbReference>
<feature type="site" description="Interaction with galactose moiety of substrate glycoprotein" evidence="12">
    <location>
        <position position="225"/>
    </location>
</feature>
<dbReference type="GO" id="GO:0046872">
    <property type="term" value="F:metal ion binding"/>
    <property type="evidence" value="ECO:0007669"/>
    <property type="project" value="UniProtKB-KW"/>
</dbReference>
<evidence type="ECO:0000256" key="13">
    <source>
        <dbReference type="RuleBase" id="RU363127"/>
    </source>
</evidence>
<protein>
    <recommendedName>
        <fullName evidence="3 13">Galactosylgalactosylxylosylprotein 3-beta-glucuronosyltransferase</fullName>
        <ecNumber evidence="3 13">2.4.1.135</ecNumber>
    </recommendedName>
</protein>
<keyword evidence="13" id="KW-0333">Golgi apparatus</keyword>
<dbReference type="GO" id="GO:0015018">
    <property type="term" value="F:galactosylgalactosylxylosylprotein 3-beta-glucuronosyltransferase activity"/>
    <property type="evidence" value="ECO:0007669"/>
    <property type="project" value="UniProtKB-UniRule"/>
</dbReference>
<keyword evidence="9" id="KW-0325">Glycoprotein</keyword>
<dbReference type="Pfam" id="PF03360">
    <property type="entry name" value="Glyco_transf_43"/>
    <property type="match status" value="1"/>
</dbReference>
<evidence type="ECO:0000256" key="10">
    <source>
        <dbReference type="ARBA" id="ARBA00047979"/>
    </source>
</evidence>
<keyword evidence="8 13" id="KW-0472">Membrane</keyword>
<evidence type="ECO:0000313" key="14">
    <source>
        <dbReference type="EMBL" id="KAK3586637.1"/>
    </source>
</evidence>
<dbReference type="EC" id="2.4.1.135" evidence="3 13"/>
<organism evidence="14 15">
    <name type="scientific">Potamilus streckersoni</name>
    <dbReference type="NCBI Taxonomy" id="2493646"/>
    <lineage>
        <taxon>Eukaryota</taxon>
        <taxon>Metazoa</taxon>
        <taxon>Spiralia</taxon>
        <taxon>Lophotrochozoa</taxon>
        <taxon>Mollusca</taxon>
        <taxon>Bivalvia</taxon>
        <taxon>Autobranchia</taxon>
        <taxon>Heteroconchia</taxon>
        <taxon>Palaeoheterodonta</taxon>
        <taxon>Unionida</taxon>
        <taxon>Unionoidea</taxon>
        <taxon>Unionidae</taxon>
        <taxon>Ambleminae</taxon>
        <taxon>Lampsilini</taxon>
        <taxon>Potamilus</taxon>
    </lineage>
</organism>
<evidence type="ECO:0000256" key="8">
    <source>
        <dbReference type="ARBA" id="ARBA00023136"/>
    </source>
</evidence>
<evidence type="ECO:0000256" key="6">
    <source>
        <dbReference type="ARBA" id="ARBA00022968"/>
    </source>
</evidence>